<evidence type="ECO:0000256" key="6">
    <source>
        <dbReference type="SAM" id="Phobius"/>
    </source>
</evidence>
<keyword evidence="3" id="KW-0285">Flavoprotein</keyword>
<accession>A0A075I4V8</accession>
<dbReference type="Pfam" id="PF00881">
    <property type="entry name" value="Nitroreductase"/>
    <property type="match status" value="1"/>
</dbReference>
<keyword evidence="6" id="KW-0812">Transmembrane</keyword>
<sequence>MVFCMDPSRVKMNFPPEILEKFSIQDATLAAGFSLLAASGLGLSSIWIGMINEEKVKSILGTDLKPSSILCIGYPEKRRPPKPRRNLKELIQVVE</sequence>
<evidence type="ECO:0000256" key="2">
    <source>
        <dbReference type="ARBA" id="ARBA00007118"/>
    </source>
</evidence>
<evidence type="ECO:0000256" key="3">
    <source>
        <dbReference type="ARBA" id="ARBA00022630"/>
    </source>
</evidence>
<keyword evidence="6" id="KW-0472">Membrane</keyword>
<reference evidence="8" key="1">
    <citation type="journal article" date="2014" name="Genome Biol. Evol.">
        <title>Pangenome evidence for extensive interdomain horizontal transfer affecting lineage core and shell genes in uncultured planktonic thaumarchaeota and euryarchaeota.</title>
        <authorList>
            <person name="Deschamps P."/>
            <person name="Zivanovic Y."/>
            <person name="Moreira D."/>
            <person name="Rodriguez-Valera F."/>
            <person name="Lopez-Garcia P."/>
        </authorList>
    </citation>
    <scope>NUCLEOTIDE SEQUENCE</scope>
</reference>
<evidence type="ECO:0000313" key="8">
    <source>
        <dbReference type="EMBL" id="AIF22989.1"/>
    </source>
</evidence>
<comment type="similarity">
    <text evidence="2">Belongs to the nitroreductase family.</text>
</comment>
<name>A0A075I4V8_9ARCH</name>
<dbReference type="PANTHER" id="PTHR43673:SF2">
    <property type="entry name" value="NITROREDUCTASE"/>
    <property type="match status" value="1"/>
</dbReference>
<evidence type="ECO:0000256" key="4">
    <source>
        <dbReference type="ARBA" id="ARBA00022643"/>
    </source>
</evidence>
<dbReference type="Gene3D" id="3.40.109.10">
    <property type="entry name" value="NADH Oxidase"/>
    <property type="match status" value="1"/>
</dbReference>
<protein>
    <submittedName>
        <fullName evidence="8">Nitroreductase</fullName>
    </submittedName>
</protein>
<keyword evidence="6" id="KW-1133">Transmembrane helix</keyword>
<feature type="domain" description="Nitroreductase" evidence="7">
    <location>
        <begin position="16"/>
        <end position="74"/>
    </location>
</feature>
<comment type="cofactor">
    <cofactor evidence="1">
        <name>FMN</name>
        <dbReference type="ChEBI" id="CHEBI:58210"/>
    </cofactor>
</comment>
<dbReference type="PANTHER" id="PTHR43673">
    <property type="entry name" value="NAD(P)H NITROREDUCTASE YDGI-RELATED"/>
    <property type="match status" value="1"/>
</dbReference>
<dbReference type="InterPro" id="IPR029479">
    <property type="entry name" value="Nitroreductase"/>
</dbReference>
<evidence type="ECO:0000256" key="1">
    <source>
        <dbReference type="ARBA" id="ARBA00001917"/>
    </source>
</evidence>
<organism evidence="8">
    <name type="scientific">uncultured marine thaumarchaeote SAT1000_12_D12</name>
    <dbReference type="NCBI Taxonomy" id="1456378"/>
    <lineage>
        <taxon>Archaea</taxon>
        <taxon>Nitrososphaerota</taxon>
        <taxon>environmental samples</taxon>
    </lineage>
</organism>
<keyword evidence="4" id="KW-0288">FMN</keyword>
<keyword evidence="5" id="KW-0560">Oxidoreductase</keyword>
<dbReference type="InterPro" id="IPR000415">
    <property type="entry name" value="Nitroreductase-like"/>
</dbReference>
<evidence type="ECO:0000259" key="7">
    <source>
        <dbReference type="Pfam" id="PF00881"/>
    </source>
</evidence>
<evidence type="ECO:0000256" key="5">
    <source>
        <dbReference type="ARBA" id="ARBA00023002"/>
    </source>
</evidence>
<dbReference type="AlphaFoldDB" id="A0A075I4V8"/>
<dbReference type="GO" id="GO:0016491">
    <property type="term" value="F:oxidoreductase activity"/>
    <property type="evidence" value="ECO:0007669"/>
    <property type="project" value="UniProtKB-KW"/>
</dbReference>
<feature type="transmembrane region" description="Helical" evidence="6">
    <location>
        <begin position="29"/>
        <end position="50"/>
    </location>
</feature>
<dbReference type="SUPFAM" id="SSF55469">
    <property type="entry name" value="FMN-dependent nitroreductase-like"/>
    <property type="match status" value="1"/>
</dbReference>
<dbReference type="EMBL" id="KF901220">
    <property type="protein sequence ID" value="AIF22989.1"/>
    <property type="molecule type" value="Genomic_DNA"/>
</dbReference>
<proteinExistence type="inferred from homology"/>